<organism evidence="1 2">
    <name type="scientific">Streptomyces bikiniensis</name>
    <dbReference type="NCBI Taxonomy" id="1896"/>
    <lineage>
        <taxon>Bacteria</taxon>
        <taxon>Bacillati</taxon>
        <taxon>Actinomycetota</taxon>
        <taxon>Actinomycetes</taxon>
        <taxon>Kitasatosporales</taxon>
        <taxon>Streptomycetaceae</taxon>
        <taxon>Streptomyces</taxon>
    </lineage>
</organism>
<reference evidence="1 2" key="1">
    <citation type="submission" date="2024-10" db="EMBL/GenBank/DDBJ databases">
        <title>The Natural Products Discovery Center: Release of the First 8490 Sequenced Strains for Exploring Actinobacteria Biosynthetic Diversity.</title>
        <authorList>
            <person name="Kalkreuter E."/>
            <person name="Kautsar S.A."/>
            <person name="Yang D."/>
            <person name="Bader C.D."/>
            <person name="Teijaro C.N."/>
            <person name="Fluegel L."/>
            <person name="Davis C.M."/>
            <person name="Simpson J.R."/>
            <person name="Lauterbach L."/>
            <person name="Steele A.D."/>
            <person name="Gui C."/>
            <person name="Meng S."/>
            <person name="Li G."/>
            <person name="Viehrig K."/>
            <person name="Ye F."/>
            <person name="Su P."/>
            <person name="Kiefer A.F."/>
            <person name="Nichols A."/>
            <person name="Cepeda A.J."/>
            <person name="Yan W."/>
            <person name="Fan B."/>
            <person name="Jiang Y."/>
            <person name="Adhikari A."/>
            <person name="Zheng C.-J."/>
            <person name="Schuster L."/>
            <person name="Cowan T.M."/>
            <person name="Smanski M.J."/>
            <person name="Chevrette M.G."/>
            <person name="De Carvalho L.P.S."/>
            <person name="Shen B."/>
        </authorList>
    </citation>
    <scope>NUCLEOTIDE SEQUENCE [LARGE SCALE GENOMIC DNA]</scope>
    <source>
        <strain evidence="1 2">NPDC053346</strain>
    </source>
</reference>
<dbReference type="RefSeq" id="WP_399621706.1">
    <property type="nucleotide sequence ID" value="NZ_JBITYT010000023.1"/>
</dbReference>
<proteinExistence type="predicted"/>
<sequence>MPGVDEFDQNIPTPLLTDPPNIESAVGNSVAAMVPHLNMTFADANARSAAIPTPVAGMEVFLIAEARKELWDGSAWVSLTPGPWVPITPATGFEVRSGSPAYRVVNKTVELRGTIQRAGGIAFVKNTQFSLMTLPTDARPPAYRVFIAATTWAADMYARAEVAPDGVVTVVIPNSTATGASWISLDNIRYSLV</sequence>
<comment type="caution">
    <text evidence="1">The sequence shown here is derived from an EMBL/GenBank/DDBJ whole genome shotgun (WGS) entry which is preliminary data.</text>
</comment>
<dbReference type="EMBL" id="JBITYT010000023">
    <property type="protein sequence ID" value="MFI9123875.1"/>
    <property type="molecule type" value="Genomic_DNA"/>
</dbReference>
<protein>
    <recommendedName>
        <fullName evidence="3">Minor tail protein</fullName>
    </recommendedName>
</protein>
<gene>
    <name evidence="1" type="ORF">ACIGW0_31540</name>
</gene>
<evidence type="ECO:0008006" key="3">
    <source>
        <dbReference type="Google" id="ProtNLM"/>
    </source>
</evidence>
<name>A0ABW8D5R3_STRBI</name>
<dbReference type="Proteomes" id="UP001614391">
    <property type="component" value="Unassembled WGS sequence"/>
</dbReference>
<evidence type="ECO:0000313" key="1">
    <source>
        <dbReference type="EMBL" id="MFI9123875.1"/>
    </source>
</evidence>
<accession>A0ABW8D5R3</accession>
<keyword evidence="2" id="KW-1185">Reference proteome</keyword>
<evidence type="ECO:0000313" key="2">
    <source>
        <dbReference type="Proteomes" id="UP001614391"/>
    </source>
</evidence>